<dbReference type="PANTHER" id="PTHR30456">
    <property type="entry name" value="PYRIDOXINE 5'-PHOSPHATE SYNTHASE"/>
    <property type="match status" value="1"/>
</dbReference>
<keyword evidence="1" id="KW-0963">Cytoplasm</keyword>
<dbReference type="Gene3D" id="3.20.20.70">
    <property type="entry name" value="Aldolase class I"/>
    <property type="match status" value="1"/>
</dbReference>
<dbReference type="InterPro" id="IPR004569">
    <property type="entry name" value="PyrdxlP_synth_PdxJ"/>
</dbReference>
<dbReference type="HAMAP" id="MF_00279">
    <property type="entry name" value="PdxJ"/>
    <property type="match status" value="1"/>
</dbReference>
<dbReference type="NCBIfam" id="NF003627">
    <property type="entry name" value="PRK05265.1-5"/>
    <property type="match status" value="1"/>
</dbReference>
<gene>
    <name evidence="4" type="ORF">METZ01_LOCUS270258</name>
</gene>
<dbReference type="Pfam" id="PF03740">
    <property type="entry name" value="PdxJ"/>
    <property type="match status" value="1"/>
</dbReference>
<dbReference type="GO" id="GO:0005829">
    <property type="term" value="C:cytosol"/>
    <property type="evidence" value="ECO:0007669"/>
    <property type="project" value="TreeGrafter"/>
</dbReference>
<evidence type="ECO:0000256" key="2">
    <source>
        <dbReference type="ARBA" id="ARBA00022679"/>
    </source>
</evidence>
<proteinExistence type="inferred from homology"/>
<dbReference type="EMBL" id="UINC01077357">
    <property type="protein sequence ID" value="SVC17404.1"/>
    <property type="molecule type" value="Genomic_DNA"/>
</dbReference>
<protein>
    <recommendedName>
        <fullName evidence="5">Pyridoxine 5'-phosphate synthase</fullName>
    </recommendedName>
</protein>
<dbReference type="SUPFAM" id="SSF63892">
    <property type="entry name" value="Pyridoxine 5'-phosphate synthase"/>
    <property type="match status" value="1"/>
</dbReference>
<dbReference type="NCBIfam" id="NF003625">
    <property type="entry name" value="PRK05265.1-3"/>
    <property type="match status" value="1"/>
</dbReference>
<accession>A0A382JY31</accession>
<name>A0A382JY31_9ZZZZ</name>
<keyword evidence="2" id="KW-0808">Transferase</keyword>
<dbReference type="NCBIfam" id="TIGR00559">
    <property type="entry name" value="pdxJ"/>
    <property type="match status" value="1"/>
</dbReference>
<dbReference type="InterPro" id="IPR036130">
    <property type="entry name" value="Pyridoxine-5'_phos_synth"/>
</dbReference>
<evidence type="ECO:0008006" key="5">
    <source>
        <dbReference type="Google" id="ProtNLM"/>
    </source>
</evidence>
<dbReference type="InterPro" id="IPR013785">
    <property type="entry name" value="Aldolase_TIM"/>
</dbReference>
<reference evidence="4" key="1">
    <citation type="submission" date="2018-05" db="EMBL/GenBank/DDBJ databases">
        <authorList>
            <person name="Lanie J.A."/>
            <person name="Ng W.-L."/>
            <person name="Kazmierczak K.M."/>
            <person name="Andrzejewski T.M."/>
            <person name="Davidsen T.M."/>
            <person name="Wayne K.J."/>
            <person name="Tettelin H."/>
            <person name="Glass J.I."/>
            <person name="Rusch D."/>
            <person name="Podicherti R."/>
            <person name="Tsui H.-C.T."/>
            <person name="Winkler M.E."/>
        </authorList>
    </citation>
    <scope>NUCLEOTIDE SEQUENCE</scope>
</reference>
<sequence length="208" mass="22723">MRFYLNVDHVATVRQARRTDEPDPVRAAVLAELAGVDGITVHLREDRRHIQDRDVRLLMQIVRTGVNLELAAASDILGLACELKPMQATLVPENREEITTEGGLDLSSDSKREEISGAICSLGESGIRTALFVDPDEESIRCSAELGVDAVELHTGEYANSWRVKPEDQVKRLGRAAALARELGLAVHAGHGLTYENVNPVAAIPEIE</sequence>
<keyword evidence="3" id="KW-0664">Pyridoxine biosynthesis</keyword>
<dbReference type="GO" id="GO:0033856">
    <property type="term" value="F:pyridoxine 5'-phosphate synthase activity"/>
    <property type="evidence" value="ECO:0007669"/>
    <property type="project" value="InterPro"/>
</dbReference>
<dbReference type="PANTHER" id="PTHR30456:SF0">
    <property type="entry name" value="PYRIDOXINE 5'-PHOSPHATE SYNTHASE"/>
    <property type="match status" value="1"/>
</dbReference>
<evidence type="ECO:0000256" key="3">
    <source>
        <dbReference type="ARBA" id="ARBA00023096"/>
    </source>
</evidence>
<dbReference type="CDD" id="cd00003">
    <property type="entry name" value="PNPsynthase"/>
    <property type="match status" value="1"/>
</dbReference>
<organism evidence="4">
    <name type="scientific">marine metagenome</name>
    <dbReference type="NCBI Taxonomy" id="408172"/>
    <lineage>
        <taxon>unclassified sequences</taxon>
        <taxon>metagenomes</taxon>
        <taxon>ecological metagenomes</taxon>
    </lineage>
</organism>
<feature type="non-terminal residue" evidence="4">
    <location>
        <position position="208"/>
    </location>
</feature>
<evidence type="ECO:0000256" key="1">
    <source>
        <dbReference type="ARBA" id="ARBA00022490"/>
    </source>
</evidence>
<evidence type="ECO:0000313" key="4">
    <source>
        <dbReference type="EMBL" id="SVC17404.1"/>
    </source>
</evidence>
<dbReference type="GO" id="GO:0008615">
    <property type="term" value="P:pyridoxine biosynthetic process"/>
    <property type="evidence" value="ECO:0007669"/>
    <property type="project" value="UniProtKB-KW"/>
</dbReference>
<dbReference type="AlphaFoldDB" id="A0A382JY31"/>